<dbReference type="AlphaFoldDB" id="T0ZCC5"/>
<keyword evidence="1" id="KW-0547">Nucleotide-binding</keyword>
<dbReference type="InterPro" id="IPR052511">
    <property type="entry name" value="ATP-dep_Helicase"/>
</dbReference>
<gene>
    <name evidence="1" type="ORF">B2A_10210</name>
</gene>
<evidence type="ECO:0000313" key="1">
    <source>
        <dbReference type="EMBL" id="EQD42743.1"/>
    </source>
</evidence>
<dbReference type="GO" id="GO:0003677">
    <property type="term" value="F:DNA binding"/>
    <property type="evidence" value="ECO:0007669"/>
    <property type="project" value="TreeGrafter"/>
</dbReference>
<keyword evidence="1" id="KW-0378">Hydrolase</keyword>
<protein>
    <submittedName>
        <fullName evidence="1">DEAD/DEAH box helicase domain-containing protein</fullName>
    </submittedName>
</protein>
<proteinExistence type="predicted"/>
<keyword evidence="1" id="KW-0347">Helicase</keyword>
<dbReference type="EMBL" id="AUZZ01007366">
    <property type="protein sequence ID" value="EQD42743.1"/>
    <property type="molecule type" value="Genomic_DNA"/>
</dbReference>
<feature type="non-terminal residue" evidence="1">
    <location>
        <position position="1"/>
    </location>
</feature>
<reference evidence="1" key="2">
    <citation type="journal article" date="2014" name="ISME J.">
        <title>Microbial stratification in low pH oxic and suboxic macroscopic growths along an acid mine drainage.</title>
        <authorList>
            <person name="Mendez-Garcia C."/>
            <person name="Mesa V."/>
            <person name="Sprenger R.R."/>
            <person name="Richter M."/>
            <person name="Diez M.S."/>
            <person name="Solano J."/>
            <person name="Bargiela R."/>
            <person name="Golyshina O.V."/>
            <person name="Manteca A."/>
            <person name="Ramos J.L."/>
            <person name="Gallego J.R."/>
            <person name="Llorente I."/>
            <person name="Martins Dos Santos V.A."/>
            <person name="Jensen O.N."/>
            <person name="Pelaez A.I."/>
            <person name="Sanchez J."/>
            <person name="Ferrer M."/>
        </authorList>
    </citation>
    <scope>NUCLEOTIDE SEQUENCE</scope>
</reference>
<comment type="caution">
    <text evidence="1">The sequence shown here is derived from an EMBL/GenBank/DDBJ whole genome shotgun (WGS) entry which is preliminary data.</text>
</comment>
<accession>T0ZCC5</accession>
<organism evidence="1">
    <name type="scientific">mine drainage metagenome</name>
    <dbReference type="NCBI Taxonomy" id="410659"/>
    <lineage>
        <taxon>unclassified sequences</taxon>
        <taxon>metagenomes</taxon>
        <taxon>ecological metagenomes</taxon>
    </lineage>
</organism>
<name>T0ZCC5_9ZZZZ</name>
<sequence>FGIISGSANFRKLKMEKFRQIVSFAESIGIINVRDGKISIGRRSRKYFYENISVIPEVSRFPVKNAVTNRIISYLDEKFVYSNIDEGSYFISKGMPWRVVSIDEGTIFVEPGERVEATIPDWEGEDIPVSKETAEKAYAFIENGLGKRSVFFDPHAMIRAETFIEKQRSFFVPSSTRIIVEELEDYAIVYVALGKLGNELLARLLSYVCSYS</sequence>
<keyword evidence="1" id="KW-0067">ATP-binding</keyword>
<reference evidence="1" key="1">
    <citation type="submission" date="2013-08" db="EMBL/GenBank/DDBJ databases">
        <authorList>
            <person name="Mendez C."/>
            <person name="Richter M."/>
            <person name="Ferrer M."/>
            <person name="Sanchez J."/>
        </authorList>
    </citation>
    <scope>NUCLEOTIDE SEQUENCE</scope>
</reference>
<feature type="non-terminal residue" evidence="1">
    <location>
        <position position="212"/>
    </location>
</feature>
<dbReference type="PANTHER" id="PTHR47962">
    <property type="entry name" value="ATP-DEPENDENT HELICASE LHR-RELATED-RELATED"/>
    <property type="match status" value="1"/>
</dbReference>
<dbReference type="GO" id="GO:0016887">
    <property type="term" value="F:ATP hydrolysis activity"/>
    <property type="evidence" value="ECO:0007669"/>
    <property type="project" value="TreeGrafter"/>
</dbReference>
<dbReference type="GO" id="GO:0004386">
    <property type="term" value="F:helicase activity"/>
    <property type="evidence" value="ECO:0007669"/>
    <property type="project" value="UniProtKB-KW"/>
</dbReference>
<dbReference type="PANTHER" id="PTHR47962:SF5">
    <property type="entry name" value="ATP-DEPENDENT HELICASE LHR-RELATED"/>
    <property type="match status" value="1"/>
</dbReference>